<organism evidence="1 2">
    <name type="scientific">Paraglaciecola aquimarina</name>
    <dbReference type="NCBI Taxonomy" id="1235557"/>
    <lineage>
        <taxon>Bacteria</taxon>
        <taxon>Pseudomonadati</taxon>
        <taxon>Pseudomonadota</taxon>
        <taxon>Gammaproteobacteria</taxon>
        <taxon>Alteromonadales</taxon>
        <taxon>Alteromonadaceae</taxon>
        <taxon>Paraglaciecola</taxon>
    </lineage>
</organism>
<accession>A0ABU3SXA9</accession>
<name>A0ABU3SXA9_9ALTE</name>
<dbReference type="EMBL" id="JAWDIO010000002">
    <property type="protein sequence ID" value="MDU0354638.1"/>
    <property type="molecule type" value="Genomic_DNA"/>
</dbReference>
<sequence>MALADLPLFTNRIDLVIFDCDGVLVDSEILSKRTILEMLRELGANVSEDYFYAHFLGYSFEHVTKKVLADYGLVLTDDFHAWLIEQLYKACLAQSCRQRLGLKIS</sequence>
<dbReference type="InterPro" id="IPR023198">
    <property type="entry name" value="PGP-like_dom2"/>
</dbReference>
<reference evidence="1 2" key="1">
    <citation type="submission" date="2023-10" db="EMBL/GenBank/DDBJ databases">
        <title>Glaciecola aquimarina strain GGW-M5 nov., isolated from a coastal seawater.</title>
        <authorList>
            <person name="Bayburt H."/>
            <person name="Kim J.M."/>
            <person name="Choi B.J."/>
            <person name="Jeon C.O."/>
        </authorList>
    </citation>
    <scope>NUCLEOTIDE SEQUENCE [LARGE SCALE GENOMIC DNA]</scope>
    <source>
        <strain evidence="1 2">KCTC 32108</strain>
    </source>
</reference>
<gene>
    <name evidence="1" type="ORF">RS130_12575</name>
</gene>
<dbReference type="RefSeq" id="WP_316026223.1">
    <property type="nucleotide sequence ID" value="NZ_JAWDIO010000002.1"/>
</dbReference>
<protein>
    <recommendedName>
        <fullName evidence="3">Hydrolase</fullName>
    </recommendedName>
</protein>
<dbReference type="Gene3D" id="1.10.150.240">
    <property type="entry name" value="Putative phosphatase, domain 2"/>
    <property type="match status" value="1"/>
</dbReference>
<comment type="caution">
    <text evidence="1">The sequence shown here is derived from an EMBL/GenBank/DDBJ whole genome shotgun (WGS) entry which is preliminary data.</text>
</comment>
<evidence type="ECO:0000313" key="1">
    <source>
        <dbReference type="EMBL" id="MDU0354638.1"/>
    </source>
</evidence>
<evidence type="ECO:0000313" key="2">
    <source>
        <dbReference type="Proteomes" id="UP001247805"/>
    </source>
</evidence>
<proteinExistence type="predicted"/>
<dbReference type="SUPFAM" id="SSF56784">
    <property type="entry name" value="HAD-like"/>
    <property type="match status" value="1"/>
</dbReference>
<keyword evidence="2" id="KW-1185">Reference proteome</keyword>
<evidence type="ECO:0008006" key="3">
    <source>
        <dbReference type="Google" id="ProtNLM"/>
    </source>
</evidence>
<dbReference type="InterPro" id="IPR023214">
    <property type="entry name" value="HAD_sf"/>
</dbReference>
<dbReference type="InterPro" id="IPR036412">
    <property type="entry name" value="HAD-like_sf"/>
</dbReference>
<dbReference type="Proteomes" id="UP001247805">
    <property type="component" value="Unassembled WGS sequence"/>
</dbReference>
<dbReference type="Gene3D" id="3.40.50.1000">
    <property type="entry name" value="HAD superfamily/HAD-like"/>
    <property type="match status" value="1"/>
</dbReference>